<organism evidence="4 6">
    <name type="scientific">Cricetid gammaherpesvirus 2</name>
    <dbReference type="NCBI Taxonomy" id="1605972"/>
    <lineage>
        <taxon>Viruses</taxon>
        <taxon>Duplodnaviria</taxon>
        <taxon>Heunggongvirae</taxon>
        <taxon>Peploviricota</taxon>
        <taxon>Herviviricetes</taxon>
        <taxon>Herpesvirales</taxon>
        <taxon>Orthoherpesviridae</taxon>
        <taxon>Gammaherpesvirinae</taxon>
        <taxon>Rhadinovirus</taxon>
        <taxon>Rhadinovirus cricetidgamma2</taxon>
    </lineage>
</organism>
<dbReference type="OrthoDB" id="176at10239"/>
<evidence type="ECO:0000313" key="6">
    <source>
        <dbReference type="Proteomes" id="UP000134313"/>
    </source>
</evidence>
<dbReference type="KEGG" id="vg:10192201"/>
<dbReference type="GO" id="GO:0003697">
    <property type="term" value="F:single-stranded DNA binding"/>
    <property type="evidence" value="ECO:0007669"/>
    <property type="project" value="InterPro"/>
</dbReference>
<evidence type="ECO:0000256" key="1">
    <source>
        <dbReference type="ARBA" id="ARBA00022562"/>
    </source>
</evidence>
<dbReference type="Gene3D" id="1.20.190.40">
    <property type="entry name" value="Viral ssDNA binding protein, head domain"/>
    <property type="match status" value="2"/>
</dbReference>
<dbReference type="InterPro" id="IPR000635">
    <property type="entry name" value="Viral_ssDNA-bd"/>
</dbReference>
<dbReference type="Proteomes" id="UP000164320">
    <property type="component" value="Genome"/>
</dbReference>
<dbReference type="InterPro" id="IPR035989">
    <property type="entry name" value="DBP_sf"/>
</dbReference>
<reference evidence="6 7" key="1">
    <citation type="journal article" date="2011" name="J. Virol.">
        <title>Identification and sequencing of a novel rodent gammaherpesvirus that establishes acute and latent infection in laboratory mice.</title>
        <authorList>
            <person name="Loh J."/>
            <person name="Zhao G."/>
            <person name="Nelson C.A."/>
            <person name="Coder P."/>
            <person name="Droit L."/>
            <person name="Handley S.A."/>
            <person name="Johnson L.S."/>
            <person name="Vachharajani P."/>
            <person name="Guzman H."/>
            <person name="Tesh R.B."/>
            <person name="Wang D."/>
            <person name="Fremont D.H."/>
            <person name="Virgin H.W."/>
        </authorList>
    </citation>
    <scope>NUCLEOTIDE SEQUENCE [LARGE SCALE GENOMIC DNA]</scope>
</reference>
<evidence type="ECO:0000313" key="4">
    <source>
        <dbReference type="EMBL" id="ADW24351.1"/>
    </source>
</evidence>
<sequence length="1116" mass="125105">MFLFLPPAAMEENICSLATVGACGFIYLCPKEQFPAAEAGLLSNRYKGGKACTLPLLRGLTVESDFDINVKSPCQKVTLDAVTVKLSTYHREVIVFHGAEIIPEIFHGVGLEDVCRQARSLFGYTGFDPRPDTCDVTAAQLLKEECGSDFIAWVAIAEGFKERLYSGSLVALKNRTCAVQINEAACLKIPLFDERFMPPSDENVRFYNQHVSRMLFECFYTNVAQAVRIKDVGKMIQLLEERVVQDLFKTAKFSQLKDYPKDLPAGPAGSLIKLVDATVTELALSHGLSFLEAPQEPGNLIEYLQWPIFQGVKSDKEKLLALEDWNAKQALHVYAQLLSTNSVLYLNRVARAAAKNPSGKAEDTSLNAFFLQHGLAFLNSQTRDEIGNVAFPGIPEASLSGTQYTLHHLAYAAFFSPNNLARVCYYLQMCQHQKLTGNSSFDIPTYVGTTANSHECPLCEGHLPAVCINTLFYRVKDRFPQVTTPQRRDPYVITGVSGTYNDLEVLGTFANFKEKDDEGDTASRYTYWKLNSVLTEKLQDAGITADTDPKELITDPASFVSTFKLIDKTVDGELVAFAESMAKQNMNYRENVKSACHVLQLQCNPYWLPPCTTLLQIYYRSFLILMQDLTFPLVMTHEQENPFNYGTVSTWLGNHFQTLWGNFKNCWFDKGLFSCTDYRIQNQDTAVDLPNPQTLGTTDKKLAIRMSRAQIYGPKVFKIKNRILFSNSPGTESLMANFLKVPKKENCITNGPYIKFLFECHKTLFPETKMGAYYTWQTFSTSKQLPRQSCFKEEDIANLAQYVKLESEAFEDTNVLDHTPSCFISYAKQRLNNGLLKLCGQTQFYATLVNCLLPSVVKVGATEYPHVLGECRITEPADYHSQILGKRATVVQTSLNELCSQVFKLRPIITVPISVNKYFGTNGNNSIFQSANMGYFMGRGVDRRLLPDTHRGKRTINTSMRKRFIFTTPLVHSLVAQATKTSSQAFEVEKIRQKLVDFILRGNETAEAVACEIVANLGPACCTLTLDDVSFFLSDFNVMSEPVFEILQSLVEKNVSLEESTVKSLLLQPLPEDQPSLITINTTDTQPTTSPTVHQVSTIPSSKKTKKLEFMNTISL</sequence>
<keyword evidence="3" id="KW-0238">DNA-binding</keyword>
<name>E9M5J3_9GAMA</name>
<accession>E9M5J3</accession>
<dbReference type="Pfam" id="PF00747">
    <property type="entry name" value="Viral_DNA_bp"/>
    <property type="match status" value="1"/>
</dbReference>
<evidence type="ECO:0000313" key="5">
    <source>
        <dbReference type="EMBL" id="ADW24433.1"/>
    </source>
</evidence>
<dbReference type="RefSeq" id="YP_004207846.1">
    <property type="nucleotide sequence ID" value="NC_015049.1"/>
</dbReference>
<dbReference type="Proteomes" id="UP000134313">
    <property type="component" value="Segment"/>
</dbReference>
<keyword evidence="2" id="KW-0235">DNA replication</keyword>
<evidence type="ECO:0000256" key="3">
    <source>
        <dbReference type="ARBA" id="ARBA00023125"/>
    </source>
</evidence>
<proteinExistence type="inferred from homology"/>
<keyword evidence="6" id="KW-1185">Reference proteome</keyword>
<evidence type="ECO:0000313" key="7">
    <source>
        <dbReference type="Proteomes" id="UP000164320"/>
    </source>
</evidence>
<dbReference type="InterPro" id="IPR043031">
    <property type="entry name" value="Viral_ssDBP_head"/>
</dbReference>
<dbReference type="GO" id="GO:0042025">
    <property type="term" value="C:host cell nucleus"/>
    <property type="evidence" value="ECO:0007669"/>
    <property type="project" value="InterPro"/>
</dbReference>
<dbReference type="GeneID" id="10192201"/>
<protein>
    <submittedName>
        <fullName evidence="4">Single-stranded DNA binding protein</fullName>
    </submittedName>
</protein>
<dbReference type="GO" id="GO:0006260">
    <property type="term" value="P:DNA replication"/>
    <property type="evidence" value="ECO:0007669"/>
    <property type="project" value="UniProtKB-KW"/>
</dbReference>
<dbReference type="EMBL" id="HQ698924">
    <property type="protein sequence ID" value="ADW24433.1"/>
    <property type="molecule type" value="Genomic_DNA"/>
</dbReference>
<dbReference type="SUPFAM" id="SSF118208">
    <property type="entry name" value="Viral ssDNA binding protein"/>
    <property type="match status" value="1"/>
</dbReference>
<keyword evidence="1" id="KW-1048">Host nucleus</keyword>
<evidence type="ECO:0000256" key="2">
    <source>
        <dbReference type="ARBA" id="ARBA00022705"/>
    </source>
</evidence>
<dbReference type="HAMAP" id="MF_04007">
    <property type="entry name" value="HSV_DNBI"/>
    <property type="match status" value="1"/>
</dbReference>
<gene>
    <name evidence="5" type="ORF">RHVP-L.6</name>
    <name evidence="4" type="ORF">RHVP.6</name>
</gene>
<dbReference type="EMBL" id="HQ221963">
    <property type="protein sequence ID" value="ADW24351.1"/>
    <property type="molecule type" value="Genomic_DNA"/>
</dbReference>